<dbReference type="AlphaFoldDB" id="A0A0G4FQF7"/>
<organism evidence="2">
    <name type="scientific">Chromera velia CCMP2878</name>
    <dbReference type="NCBI Taxonomy" id="1169474"/>
    <lineage>
        <taxon>Eukaryota</taxon>
        <taxon>Sar</taxon>
        <taxon>Alveolata</taxon>
        <taxon>Colpodellida</taxon>
        <taxon>Chromeraceae</taxon>
        <taxon>Chromera</taxon>
    </lineage>
</organism>
<dbReference type="InterPro" id="IPR036770">
    <property type="entry name" value="Ankyrin_rpt-contain_sf"/>
</dbReference>
<dbReference type="EMBL" id="CDMZ01000540">
    <property type="protein sequence ID" value="CEM16512.1"/>
    <property type="molecule type" value="Genomic_DNA"/>
</dbReference>
<dbReference type="SUPFAM" id="SSF48403">
    <property type="entry name" value="Ankyrin repeat"/>
    <property type="match status" value="1"/>
</dbReference>
<name>A0A0G4FQF7_9ALVE</name>
<dbReference type="Gene3D" id="1.25.40.20">
    <property type="entry name" value="Ankyrin repeat-containing domain"/>
    <property type="match status" value="1"/>
</dbReference>
<feature type="region of interest" description="Disordered" evidence="1">
    <location>
        <begin position="473"/>
        <end position="502"/>
    </location>
</feature>
<dbReference type="PhylomeDB" id="A0A0G4FQF7"/>
<accession>A0A0G4FQF7</accession>
<reference evidence="2" key="1">
    <citation type="submission" date="2014-11" db="EMBL/GenBank/DDBJ databases">
        <authorList>
            <person name="Otto D Thomas"/>
            <person name="Naeem Raeece"/>
        </authorList>
    </citation>
    <scope>NUCLEOTIDE SEQUENCE</scope>
</reference>
<feature type="compositionally biased region" description="Acidic residues" evidence="1">
    <location>
        <begin position="482"/>
        <end position="497"/>
    </location>
</feature>
<proteinExistence type="predicted"/>
<sequence length="616" mass="68566">MRLGSIIPGLRAVSEQGDLYALLLDCIERDNARALRQLFAVEGIEGSFPALIGFAVQNNAMKCYDILKPSLFVPRDLENFRAGDLSKEMLRRLLQDKILDPNMWVKQDREAECNNYVYPWTVYWQPILSALIEARNFECAHVLLDSGPRLDVCEWEAQSPDPDALPDPNETDDPDYLFHMWNDGFSFPGKTPLHTLVLTLKPGSMGMDGPPPEDGLRLLRRMTVLAKEKGCIDWTATVPEKALIPYAFTFDEKEIQYELSPFQFACGSLQPVLGDTFIEAGASVRGGISRGGISKESPLRLSTLVFSRLRDNWVEFREGSLESRCIGVLRSLSQCGVDLNPEVKRVSDVQALPLYVALSKGFKRVFDFLVKEKGLIVRDSYRGFSPLLLCIQNHEWPLATALLDSPHNLDPNREGKLERRGILFSDEKKVTLMSPLCASVVVWKYFLNWNNTQLAEASAAFCKMLVEKGARCDSVETGGEKETEEGEGDEVAESEEDVPPRSDLSPLVIACSRPSCPQTAAASVESTCSMIRLLVEKARADPNLAGRLKEGRSPSNPPLYPLLSALCSTDGERLKEGEVYSKAYTGRVMETLLQVGASPELVLQTFPQEEDMQVDG</sequence>
<dbReference type="VEuPathDB" id="CryptoDB:Cvel_18169"/>
<evidence type="ECO:0000256" key="1">
    <source>
        <dbReference type="SAM" id="MobiDB-lite"/>
    </source>
</evidence>
<gene>
    <name evidence="2" type="ORF">Cvel_18169</name>
</gene>
<protein>
    <submittedName>
        <fullName evidence="2">Uncharacterized protein</fullName>
    </submittedName>
</protein>
<evidence type="ECO:0000313" key="2">
    <source>
        <dbReference type="EMBL" id="CEM16512.1"/>
    </source>
</evidence>